<proteinExistence type="predicted"/>
<dbReference type="InterPro" id="IPR050248">
    <property type="entry name" value="Polysacc_deacetylase_ArnD"/>
</dbReference>
<sequence length="261" mass="29388">MFRSLWLPGILIMLHMAFGHSSPPLSSQPHTIVKDAAVITAADESSLSKLRKKYADTFKMQGPRTRQIALTFDDAPDPRFTPYILDALKKNHVKATFFVVGYRAEKYPELVKRMVQEGHTVGNHSFGHPNFNKISLKQFQRQIVKTDLAIEKRTGYKPLLIRPPYGEISEAQLRWTRQKGYTVVNWNVDSMDWKGLNKDRILSNVIPATGPGSIILMHAGGGTTSDLRGTIAALPPLIRTLQQKGYTFVTIPQQLDIQAHK</sequence>
<dbReference type="CDD" id="cd10917">
    <property type="entry name" value="CE4_NodB_like_6s_7s"/>
    <property type="match status" value="1"/>
</dbReference>
<dbReference type="InterPro" id="IPR011330">
    <property type="entry name" value="Glyco_hydro/deAcase_b/a-brl"/>
</dbReference>
<reference evidence="5 6" key="1">
    <citation type="submission" date="2022-10" db="EMBL/GenBank/DDBJ databases">
        <title>Paenibacillus description and whole genome data of maize root bacterial community.</title>
        <authorList>
            <person name="Marton D."/>
            <person name="Farkas M."/>
            <person name="Cserhati M."/>
        </authorList>
    </citation>
    <scope>NUCLEOTIDE SEQUENCE [LARGE SCALE GENOMIC DNA]</scope>
    <source>
        <strain evidence="5 6">P96</strain>
    </source>
</reference>
<dbReference type="Gene3D" id="3.20.20.370">
    <property type="entry name" value="Glycoside hydrolase/deacetylase"/>
    <property type="match status" value="1"/>
</dbReference>
<dbReference type="PROSITE" id="PS51677">
    <property type="entry name" value="NODB"/>
    <property type="match status" value="1"/>
</dbReference>
<keyword evidence="6" id="KW-1185">Reference proteome</keyword>
<dbReference type="InterPro" id="IPR002509">
    <property type="entry name" value="NODB_dom"/>
</dbReference>
<evidence type="ECO:0000313" key="5">
    <source>
        <dbReference type="EMBL" id="MDP4098664.1"/>
    </source>
</evidence>
<feature type="domain" description="NodB homology" evidence="4">
    <location>
        <begin position="66"/>
        <end position="249"/>
    </location>
</feature>
<evidence type="ECO:0000313" key="6">
    <source>
        <dbReference type="Proteomes" id="UP001241848"/>
    </source>
</evidence>
<keyword evidence="1" id="KW-0479">Metal-binding</keyword>
<evidence type="ECO:0000256" key="2">
    <source>
        <dbReference type="ARBA" id="ARBA00022801"/>
    </source>
</evidence>
<organism evidence="5 6">
    <name type="scientific">Paenibacillus zeirhizosphaerae</name>
    <dbReference type="NCBI Taxonomy" id="2987519"/>
    <lineage>
        <taxon>Bacteria</taxon>
        <taxon>Bacillati</taxon>
        <taxon>Bacillota</taxon>
        <taxon>Bacilli</taxon>
        <taxon>Bacillales</taxon>
        <taxon>Paenibacillaceae</taxon>
        <taxon>Paenibacillus</taxon>
    </lineage>
</organism>
<name>A0ABT9FVG9_9BACL</name>
<dbReference type="PANTHER" id="PTHR10587:SF133">
    <property type="entry name" value="CHITIN DEACETYLASE 1-RELATED"/>
    <property type="match status" value="1"/>
</dbReference>
<keyword evidence="3" id="KW-0732">Signal</keyword>
<dbReference type="Pfam" id="PF01522">
    <property type="entry name" value="Polysacc_deac_1"/>
    <property type="match status" value="1"/>
</dbReference>
<dbReference type="SUPFAM" id="SSF88713">
    <property type="entry name" value="Glycoside hydrolase/deacetylase"/>
    <property type="match status" value="1"/>
</dbReference>
<dbReference type="PANTHER" id="PTHR10587">
    <property type="entry name" value="GLYCOSYL TRANSFERASE-RELATED"/>
    <property type="match status" value="1"/>
</dbReference>
<feature type="chain" id="PRO_5046784360" evidence="3">
    <location>
        <begin position="22"/>
        <end position="261"/>
    </location>
</feature>
<keyword evidence="2" id="KW-0378">Hydrolase</keyword>
<accession>A0ABT9FVG9</accession>
<dbReference type="Proteomes" id="UP001241848">
    <property type="component" value="Unassembled WGS sequence"/>
</dbReference>
<evidence type="ECO:0000256" key="1">
    <source>
        <dbReference type="ARBA" id="ARBA00022723"/>
    </source>
</evidence>
<comment type="caution">
    <text evidence="5">The sequence shown here is derived from an EMBL/GenBank/DDBJ whole genome shotgun (WGS) entry which is preliminary data.</text>
</comment>
<feature type="signal peptide" evidence="3">
    <location>
        <begin position="1"/>
        <end position="21"/>
    </location>
</feature>
<dbReference type="EMBL" id="JAPCKK010000030">
    <property type="protein sequence ID" value="MDP4098664.1"/>
    <property type="molecule type" value="Genomic_DNA"/>
</dbReference>
<dbReference type="RefSeq" id="WP_305756284.1">
    <property type="nucleotide sequence ID" value="NZ_JAPCKK010000030.1"/>
</dbReference>
<evidence type="ECO:0000259" key="4">
    <source>
        <dbReference type="PROSITE" id="PS51677"/>
    </source>
</evidence>
<gene>
    <name evidence="5" type="ORF">OIN60_18180</name>
</gene>
<protein>
    <submittedName>
        <fullName evidence="5">Polysaccharide deacetylase family protein</fullName>
    </submittedName>
</protein>
<evidence type="ECO:0000256" key="3">
    <source>
        <dbReference type="SAM" id="SignalP"/>
    </source>
</evidence>